<evidence type="ECO:0000313" key="1">
    <source>
        <dbReference type="EMBL" id="CAI6346989.1"/>
    </source>
</evidence>
<gene>
    <name evidence="1" type="ORF">MEUPH1_LOCUS3830</name>
</gene>
<dbReference type="AlphaFoldDB" id="A0AAV0VS16"/>
<accession>A0AAV0VS16</accession>
<comment type="caution">
    <text evidence="1">The sequence shown here is derived from an EMBL/GenBank/DDBJ whole genome shotgun (WGS) entry which is preliminary data.</text>
</comment>
<sequence length="66" mass="7616">MNAAMTSEYAFKVVPIITKDEITVIEFLLQYFIRDEPLNASVELIKEKDIAKNFKNYIIGLFDNGE</sequence>
<evidence type="ECO:0000313" key="2">
    <source>
        <dbReference type="Proteomes" id="UP001160148"/>
    </source>
</evidence>
<reference evidence="1 2" key="1">
    <citation type="submission" date="2023-01" db="EMBL/GenBank/DDBJ databases">
        <authorList>
            <person name="Whitehead M."/>
        </authorList>
    </citation>
    <scope>NUCLEOTIDE SEQUENCE [LARGE SCALE GENOMIC DNA]</scope>
</reference>
<organism evidence="1 2">
    <name type="scientific">Macrosiphum euphorbiae</name>
    <name type="common">potato aphid</name>
    <dbReference type="NCBI Taxonomy" id="13131"/>
    <lineage>
        <taxon>Eukaryota</taxon>
        <taxon>Metazoa</taxon>
        <taxon>Ecdysozoa</taxon>
        <taxon>Arthropoda</taxon>
        <taxon>Hexapoda</taxon>
        <taxon>Insecta</taxon>
        <taxon>Pterygota</taxon>
        <taxon>Neoptera</taxon>
        <taxon>Paraneoptera</taxon>
        <taxon>Hemiptera</taxon>
        <taxon>Sternorrhyncha</taxon>
        <taxon>Aphidomorpha</taxon>
        <taxon>Aphidoidea</taxon>
        <taxon>Aphididae</taxon>
        <taxon>Macrosiphini</taxon>
        <taxon>Macrosiphum</taxon>
    </lineage>
</organism>
<name>A0AAV0VS16_9HEMI</name>
<dbReference type="Gene3D" id="3.40.630.30">
    <property type="match status" value="1"/>
</dbReference>
<dbReference type="Proteomes" id="UP001160148">
    <property type="component" value="Unassembled WGS sequence"/>
</dbReference>
<dbReference type="EMBL" id="CARXXK010000001">
    <property type="protein sequence ID" value="CAI6346989.1"/>
    <property type="molecule type" value="Genomic_DNA"/>
</dbReference>
<proteinExistence type="predicted"/>
<protein>
    <submittedName>
        <fullName evidence="1">Uncharacterized protein</fullName>
    </submittedName>
</protein>
<keyword evidence="2" id="KW-1185">Reference proteome</keyword>